<dbReference type="RefSeq" id="WP_238228859.1">
    <property type="nucleotide sequence ID" value="NZ_BAAADH010000018.1"/>
</dbReference>
<gene>
    <name evidence="2" type="ORF">LNAOJCKE_5215</name>
</gene>
<comment type="caution">
    <text evidence="2">The sequence shown here is derived from an EMBL/GenBank/DDBJ whole genome shotgun (WGS) entry which is preliminary data.</text>
</comment>
<accession>A0ABQ4UKY0</accession>
<evidence type="ECO:0000256" key="1">
    <source>
        <dbReference type="SAM" id="MobiDB-lite"/>
    </source>
</evidence>
<dbReference type="Proteomes" id="UP001055039">
    <property type="component" value="Unassembled WGS sequence"/>
</dbReference>
<proteinExistence type="predicted"/>
<reference evidence="2" key="2">
    <citation type="submission" date="2021-08" db="EMBL/GenBank/DDBJ databases">
        <authorList>
            <person name="Tani A."/>
            <person name="Ola A."/>
            <person name="Ogura Y."/>
            <person name="Katsura K."/>
            <person name="Hayashi T."/>
        </authorList>
    </citation>
    <scope>NUCLEOTIDE SEQUENCE</scope>
    <source>
        <strain evidence="2">NBRC 15686</strain>
    </source>
</reference>
<evidence type="ECO:0000313" key="3">
    <source>
        <dbReference type="Proteomes" id="UP001055039"/>
    </source>
</evidence>
<evidence type="ECO:0000313" key="2">
    <source>
        <dbReference type="EMBL" id="GJE67979.1"/>
    </source>
</evidence>
<dbReference type="EMBL" id="BPRC01000039">
    <property type="protein sequence ID" value="GJE67979.1"/>
    <property type="molecule type" value="Genomic_DNA"/>
</dbReference>
<keyword evidence="3" id="KW-1185">Reference proteome</keyword>
<protein>
    <submittedName>
        <fullName evidence="2">Uncharacterized protein</fullName>
    </submittedName>
</protein>
<feature type="region of interest" description="Disordered" evidence="1">
    <location>
        <begin position="242"/>
        <end position="261"/>
    </location>
</feature>
<name>A0ABQ4UKY0_9HYPH</name>
<organism evidence="2 3">
    <name type="scientific">Methylorubrum aminovorans</name>
    <dbReference type="NCBI Taxonomy" id="269069"/>
    <lineage>
        <taxon>Bacteria</taxon>
        <taxon>Pseudomonadati</taxon>
        <taxon>Pseudomonadota</taxon>
        <taxon>Alphaproteobacteria</taxon>
        <taxon>Hyphomicrobiales</taxon>
        <taxon>Methylobacteriaceae</taxon>
        <taxon>Methylorubrum</taxon>
    </lineage>
</organism>
<sequence length="284" mass="31604">MSMFNVGPRPFVIASNEPRARPKGDPALCREAFDLAFRRPDPPSRPKHGVTLNALLLEVFGREELLPLDAFVAAHDRIVKKQLRRIDRYPRPDPDPLAYEMAGIFAGQCFRLRLIASDKAEEGLPWFRLLDRVMQFAIEGRRAVRVRGLTPAEQDRRDKIDRRARDAATPEIGSLINELVRLDRHGVVPASWHAADFLPEDLVGRGIAESAAFIAGYHQAAAFGRTKLADWLACLASSVEKASRPLPPSRGGGQPEPERVIPDDVDALMVLARTRGLDPNSTDR</sequence>
<reference evidence="2" key="1">
    <citation type="journal article" date="2021" name="Front. Microbiol.">
        <title>Comprehensive Comparative Genomics and Phenotyping of Methylobacterium Species.</title>
        <authorList>
            <person name="Alessa O."/>
            <person name="Ogura Y."/>
            <person name="Fujitani Y."/>
            <person name="Takami H."/>
            <person name="Hayashi T."/>
            <person name="Sahin N."/>
            <person name="Tani A."/>
        </authorList>
    </citation>
    <scope>NUCLEOTIDE SEQUENCE</scope>
    <source>
        <strain evidence="2">NBRC 15686</strain>
    </source>
</reference>